<organism evidence="1">
    <name type="scientific">marine metagenome</name>
    <dbReference type="NCBI Taxonomy" id="408172"/>
    <lineage>
        <taxon>unclassified sequences</taxon>
        <taxon>metagenomes</taxon>
        <taxon>ecological metagenomes</taxon>
    </lineage>
</organism>
<accession>A0A382Y0K8</accession>
<protein>
    <submittedName>
        <fullName evidence="1">Uncharacterized protein</fullName>
    </submittedName>
</protein>
<feature type="non-terminal residue" evidence="1">
    <location>
        <position position="31"/>
    </location>
</feature>
<name>A0A382Y0K8_9ZZZZ</name>
<sequence>YHFLVSLLSLSLSLRSLCLFVLTSGLWFSMT</sequence>
<feature type="non-terminal residue" evidence="1">
    <location>
        <position position="1"/>
    </location>
</feature>
<dbReference type="EMBL" id="UINC01171475">
    <property type="protein sequence ID" value="SVD76058.1"/>
    <property type="molecule type" value="Genomic_DNA"/>
</dbReference>
<gene>
    <name evidence="1" type="ORF">METZ01_LOCUS428912</name>
</gene>
<evidence type="ECO:0000313" key="1">
    <source>
        <dbReference type="EMBL" id="SVD76058.1"/>
    </source>
</evidence>
<proteinExistence type="predicted"/>
<reference evidence="1" key="1">
    <citation type="submission" date="2018-05" db="EMBL/GenBank/DDBJ databases">
        <authorList>
            <person name="Lanie J.A."/>
            <person name="Ng W.-L."/>
            <person name="Kazmierczak K.M."/>
            <person name="Andrzejewski T.M."/>
            <person name="Davidsen T.M."/>
            <person name="Wayne K.J."/>
            <person name="Tettelin H."/>
            <person name="Glass J.I."/>
            <person name="Rusch D."/>
            <person name="Podicherti R."/>
            <person name="Tsui H.-C.T."/>
            <person name="Winkler M.E."/>
        </authorList>
    </citation>
    <scope>NUCLEOTIDE SEQUENCE</scope>
</reference>
<dbReference type="AlphaFoldDB" id="A0A382Y0K8"/>